<protein>
    <submittedName>
        <fullName evidence="2">IS30 family transposase</fullName>
    </submittedName>
</protein>
<name>A0A2M7IGN8_9BACT</name>
<dbReference type="AlphaFoldDB" id="A0A2M7IGN8"/>
<gene>
    <name evidence="2" type="ORF">CO002_00890</name>
</gene>
<sequence length="84" mass="10176">EERERIQEMLWQKYSVRETARELGRTPSPVSREIKRNLPPEYYVYTPRLAHERACKKRKSRGREERLKNELIRTYAKIKLKAGC</sequence>
<proteinExistence type="predicted"/>
<reference evidence="3" key="1">
    <citation type="submission" date="2017-09" db="EMBL/GenBank/DDBJ databases">
        <title>Depth-based differentiation of microbial function through sediment-hosted aquifers and enrichment of novel symbionts in the deep terrestrial subsurface.</title>
        <authorList>
            <person name="Probst A.J."/>
            <person name="Ladd B."/>
            <person name="Jarett J.K."/>
            <person name="Geller-Mcgrath D.E."/>
            <person name="Sieber C.M.K."/>
            <person name="Emerson J.B."/>
            <person name="Anantharaman K."/>
            <person name="Thomas B.C."/>
            <person name="Malmstrom R."/>
            <person name="Stieglmeier M."/>
            <person name="Klingl A."/>
            <person name="Woyke T."/>
            <person name="Ryan C.M."/>
            <person name="Banfield J.F."/>
        </authorList>
    </citation>
    <scope>NUCLEOTIDE SEQUENCE [LARGE SCALE GENOMIC DNA]</scope>
</reference>
<accession>A0A2M7IGN8</accession>
<comment type="caution">
    <text evidence="2">The sequence shown here is derived from an EMBL/GenBank/DDBJ whole genome shotgun (WGS) entry which is preliminary data.</text>
</comment>
<evidence type="ECO:0000313" key="2">
    <source>
        <dbReference type="EMBL" id="PIW75641.1"/>
    </source>
</evidence>
<dbReference type="EMBL" id="PFGX01000024">
    <property type="protein sequence ID" value="PIW75641.1"/>
    <property type="molecule type" value="Genomic_DNA"/>
</dbReference>
<organism evidence="2 3">
    <name type="scientific">Candidatus Portnoybacteria bacterium CG_4_8_14_3_um_filter_44_10</name>
    <dbReference type="NCBI Taxonomy" id="1974802"/>
    <lineage>
        <taxon>Bacteria</taxon>
        <taxon>Candidatus Portnoyibacteriota</taxon>
    </lineage>
</organism>
<dbReference type="Proteomes" id="UP000231280">
    <property type="component" value="Unassembled WGS sequence"/>
</dbReference>
<dbReference type="Pfam" id="PF13936">
    <property type="entry name" value="HTH_38"/>
    <property type="match status" value="1"/>
</dbReference>
<evidence type="ECO:0000259" key="1">
    <source>
        <dbReference type="Pfam" id="PF13936"/>
    </source>
</evidence>
<feature type="domain" description="Transposase IS30-like HTH" evidence="1">
    <location>
        <begin position="1"/>
        <end position="37"/>
    </location>
</feature>
<dbReference type="InterPro" id="IPR025246">
    <property type="entry name" value="IS30-like_HTH"/>
</dbReference>
<feature type="non-terminal residue" evidence="2">
    <location>
        <position position="1"/>
    </location>
</feature>
<evidence type="ECO:0000313" key="3">
    <source>
        <dbReference type="Proteomes" id="UP000231280"/>
    </source>
</evidence>